<organism evidence="2">
    <name type="scientific">Streptomyces sp. NBC_00060</name>
    <dbReference type="NCBI Taxonomy" id="2975636"/>
    <lineage>
        <taxon>Bacteria</taxon>
        <taxon>Bacillati</taxon>
        <taxon>Actinomycetota</taxon>
        <taxon>Actinomycetes</taxon>
        <taxon>Kitasatosporales</taxon>
        <taxon>Streptomycetaceae</taxon>
        <taxon>Streptomyces</taxon>
    </lineage>
</organism>
<sequence length="974" mass="104945">MPDEGADNQAVMRLYGEPFDGGFALAEEHQRAADLTAACAVYEELLTLAESLEDSPDVRFLRAHLLSDLASVRLTATDLPAAQDAVERSRRLLDGIAAASMGPRGRQLWLETLLKTLLATADLMRRTGRLDEALAALDEAAVQLPEFDDPEGLRAAELGLNRIHLLIERAEWGAAEEHASALLSTMPATVVEAVPRLLTALGLICASTGRFDAAEDYFARAEDGFRALGDTGEQQSLLAHRAYVAMHRGDFDLAEELFAEASAFFERHQWFGDLAVCEQARGFLAGRRGDLTGADGLMTASLARFERLGASIAAADTQLMGAQHAYERGDIAEMKRLAQQARDVYQAREVYERCAQVDLMLARTLEDNLNRTDHGEHERHSIDTALSLALPAALTLEAARYDFASAHARSEWLQLADDAMRLVFRLAVRRQDQGLLFELVEHRCAGASLALGRTPPSSGSAEDPVSLFPSAAMKTYGNPQGPTALGGVAAEAAASAGLRVAPPPKVRMSPESGRVALQEHIEAAEFRYHRRIVDEEEVPFWTTDDLTGRPVVQIRLADAGDLFMTWTWAGGARGFGTGCGPADEVDRAVRELAAALPGSGEGAEGMRRAFALGALADPGREHRLARVLAEALWPQGLTEQIRQVAARAGRPLVRIQPSPRVAQVPWELLAVDDEARLIDLADVVTTAPASLRRQAPAVRPEPEPQLDADSDMDAGTDAVVLVLDPRIPGFRAESALGSVLGPPGSDPELLSFVQSRVDAGSAVPSVATAAQALRRTDLDRDWLSGVLRKGARRLLYVGHVSGAPIEGGQSEDGALHLSCGTGTTGLAEPLRTHRPLSAKDLLLGTLPLRADGEPGARIWPAPPRVALIGCESGGDLRFAESFGLATAMIHNGAELVTATRWVLPTSFAFHRLAGLPESVRPLSEAIIAVDAAHEHPDPVHRLGRWQREQLDHWRAGGRIEHSPLLWAAMTCMVV</sequence>
<evidence type="ECO:0000313" key="2">
    <source>
        <dbReference type="EMBL" id="WTU44468.1"/>
    </source>
</evidence>
<dbReference type="EMBL" id="CP108253">
    <property type="protein sequence ID" value="WTU44468.1"/>
    <property type="molecule type" value="Genomic_DNA"/>
</dbReference>
<dbReference type="AlphaFoldDB" id="A0AAU2HB49"/>
<dbReference type="InterPro" id="IPR011990">
    <property type="entry name" value="TPR-like_helical_dom_sf"/>
</dbReference>
<dbReference type="PANTHER" id="PTHR47691">
    <property type="entry name" value="REGULATOR-RELATED"/>
    <property type="match status" value="1"/>
</dbReference>
<feature type="region of interest" description="Disordered" evidence="1">
    <location>
        <begin position="692"/>
        <end position="711"/>
    </location>
</feature>
<name>A0AAU2HB49_9ACTN</name>
<accession>A0AAU2HB49</accession>
<evidence type="ECO:0000256" key="1">
    <source>
        <dbReference type="SAM" id="MobiDB-lite"/>
    </source>
</evidence>
<reference evidence="2" key="1">
    <citation type="submission" date="2022-10" db="EMBL/GenBank/DDBJ databases">
        <title>The complete genomes of actinobacterial strains from the NBC collection.</title>
        <authorList>
            <person name="Joergensen T.S."/>
            <person name="Alvarez Arevalo M."/>
            <person name="Sterndorff E.B."/>
            <person name="Faurdal D."/>
            <person name="Vuksanovic O."/>
            <person name="Mourched A.-S."/>
            <person name="Charusanti P."/>
            <person name="Shaw S."/>
            <person name="Blin K."/>
            <person name="Weber T."/>
        </authorList>
    </citation>
    <scope>NUCLEOTIDE SEQUENCE</scope>
    <source>
        <strain evidence="2">NBC_00060</strain>
    </source>
</reference>
<protein>
    <submittedName>
        <fullName evidence="2">CHAT domain-containing protein</fullName>
    </submittedName>
</protein>
<dbReference type="SUPFAM" id="SSF48452">
    <property type="entry name" value="TPR-like"/>
    <property type="match status" value="2"/>
</dbReference>
<dbReference type="PANTHER" id="PTHR47691:SF3">
    <property type="entry name" value="HTH-TYPE TRANSCRIPTIONAL REGULATOR RV0890C-RELATED"/>
    <property type="match status" value="1"/>
</dbReference>
<proteinExistence type="predicted"/>
<dbReference type="Gene3D" id="1.25.40.10">
    <property type="entry name" value="Tetratricopeptide repeat domain"/>
    <property type="match status" value="1"/>
</dbReference>
<gene>
    <name evidence="2" type="ORF">OHV25_35240</name>
</gene>